<dbReference type="PANTHER" id="PTHR43711">
    <property type="entry name" value="TWO-COMPONENT HISTIDINE KINASE"/>
    <property type="match status" value="1"/>
</dbReference>
<organism evidence="10 11">
    <name type="scientific">Megalodesulfovibrio gigas (strain ATCC 19364 / DSM 1382 / NCIMB 9332 / VKM B-1759)</name>
    <name type="common">Desulfovibrio gigas</name>
    <dbReference type="NCBI Taxonomy" id="1121448"/>
    <lineage>
        <taxon>Bacteria</taxon>
        <taxon>Pseudomonadati</taxon>
        <taxon>Thermodesulfobacteriota</taxon>
        <taxon>Desulfovibrionia</taxon>
        <taxon>Desulfovibrionales</taxon>
        <taxon>Desulfovibrionaceae</taxon>
        <taxon>Megalodesulfovibrio</taxon>
    </lineage>
</organism>
<accession>T2GBX5</accession>
<dbReference type="InterPro" id="IPR003661">
    <property type="entry name" value="HisK_dim/P_dom"/>
</dbReference>
<evidence type="ECO:0000256" key="2">
    <source>
        <dbReference type="ARBA" id="ARBA00012438"/>
    </source>
</evidence>
<name>T2GBX5_MEGG1</name>
<dbReference type="InterPro" id="IPR036097">
    <property type="entry name" value="HisK_dim/P_sf"/>
</dbReference>
<sequence>MQESSRTNRFPLQGKSMHECNAGTPRTQWNQRPQAEEPALHRREQELEARVALLELQLQEAQANNARMLENFRLQNAFFATVAHDLRTPMTSIFGYAKLVRRDIERAILPFIRSKSEAAGAAEAMDKAKRTLANLQVMHAEGDRLTRLINNLLDLNKIEAGQAVWRDRLVNIADCIYEALLSVAGQFADKPDVNLQANASRELPVIRVDPDRIAQVLVNLLHNAAKFTERGHVEISALVVETGHLEICVRDTGTGIPPEELPRIFDLFQQACLEDTLQGTRCGTGLGLAICRQIVEHYGGQIWAESQPGQGSTFRFQLPIQGAQHA</sequence>
<dbReference type="FunFam" id="3.30.565.10:FF:000006">
    <property type="entry name" value="Sensor histidine kinase WalK"/>
    <property type="match status" value="1"/>
</dbReference>
<keyword evidence="6" id="KW-0902">Two-component regulatory system</keyword>
<evidence type="ECO:0000256" key="1">
    <source>
        <dbReference type="ARBA" id="ARBA00000085"/>
    </source>
</evidence>
<dbReference type="SUPFAM" id="SSF55874">
    <property type="entry name" value="ATPase domain of HSP90 chaperone/DNA topoisomerase II/histidine kinase"/>
    <property type="match status" value="1"/>
</dbReference>
<dbReference type="PANTHER" id="PTHR43711:SF30">
    <property type="entry name" value="HISTIDINE KINASE"/>
    <property type="match status" value="1"/>
</dbReference>
<feature type="compositionally biased region" description="Polar residues" evidence="8">
    <location>
        <begin position="1"/>
        <end position="10"/>
    </location>
</feature>
<dbReference type="InterPro" id="IPR005467">
    <property type="entry name" value="His_kinase_dom"/>
</dbReference>
<protein>
    <recommendedName>
        <fullName evidence="2">histidine kinase</fullName>
        <ecNumber evidence="2">2.7.13.3</ecNumber>
    </recommendedName>
</protein>
<evidence type="ECO:0000313" key="11">
    <source>
        <dbReference type="Proteomes" id="UP000016587"/>
    </source>
</evidence>
<comment type="catalytic activity">
    <reaction evidence="1">
        <text>ATP + protein L-histidine = ADP + protein N-phospho-L-histidine.</text>
        <dbReference type="EC" id="2.7.13.3"/>
    </reaction>
</comment>
<evidence type="ECO:0000256" key="7">
    <source>
        <dbReference type="SAM" id="Coils"/>
    </source>
</evidence>
<dbReference type="CDD" id="cd16922">
    <property type="entry name" value="HATPase_EvgS-ArcB-TorS-like"/>
    <property type="match status" value="1"/>
</dbReference>
<dbReference type="GO" id="GO:0000155">
    <property type="term" value="F:phosphorelay sensor kinase activity"/>
    <property type="evidence" value="ECO:0007669"/>
    <property type="project" value="InterPro"/>
</dbReference>
<dbReference type="Gene3D" id="1.10.287.130">
    <property type="match status" value="1"/>
</dbReference>
<keyword evidence="4" id="KW-0808">Transferase</keyword>
<dbReference type="InterPro" id="IPR036890">
    <property type="entry name" value="HATPase_C_sf"/>
</dbReference>
<dbReference type="InterPro" id="IPR003594">
    <property type="entry name" value="HATPase_dom"/>
</dbReference>
<dbReference type="Pfam" id="PF02518">
    <property type="entry name" value="HATPase_c"/>
    <property type="match status" value="1"/>
</dbReference>
<dbReference type="PROSITE" id="PS50109">
    <property type="entry name" value="HIS_KIN"/>
    <property type="match status" value="1"/>
</dbReference>
<dbReference type="PATRIC" id="fig|1121448.10.peg.1789"/>
<evidence type="ECO:0000313" key="10">
    <source>
        <dbReference type="EMBL" id="AGW13616.1"/>
    </source>
</evidence>
<feature type="domain" description="Histidine kinase" evidence="9">
    <location>
        <begin position="81"/>
        <end position="322"/>
    </location>
</feature>
<dbReference type="Gene3D" id="3.30.565.10">
    <property type="entry name" value="Histidine kinase-like ATPase, C-terminal domain"/>
    <property type="match status" value="1"/>
</dbReference>
<dbReference type="EMBL" id="CP006585">
    <property type="protein sequence ID" value="AGW13616.1"/>
    <property type="molecule type" value="Genomic_DNA"/>
</dbReference>
<evidence type="ECO:0000256" key="6">
    <source>
        <dbReference type="ARBA" id="ARBA00023012"/>
    </source>
</evidence>
<feature type="region of interest" description="Disordered" evidence="8">
    <location>
        <begin position="1"/>
        <end position="40"/>
    </location>
</feature>
<dbReference type="KEGG" id="dgg:DGI_1821"/>
<evidence type="ECO:0000259" key="9">
    <source>
        <dbReference type="PROSITE" id="PS50109"/>
    </source>
</evidence>
<gene>
    <name evidence="10" type="ORF">DGI_1821</name>
</gene>
<feature type="coiled-coil region" evidence="7">
    <location>
        <begin position="44"/>
        <end position="71"/>
    </location>
</feature>
<evidence type="ECO:0000256" key="5">
    <source>
        <dbReference type="ARBA" id="ARBA00022777"/>
    </source>
</evidence>
<keyword evidence="5 10" id="KW-0418">Kinase</keyword>
<dbReference type="STRING" id="1121448.DGI_1821"/>
<reference evidence="10 11" key="1">
    <citation type="journal article" date="2013" name="J. Bacteriol.">
        <title>Roles of HynAB and Ech, the only two hydrogenases found in the model sulfate reducer Desulfovibrio gigas.</title>
        <authorList>
            <person name="Morais-Silva F.O."/>
            <person name="Santos C.I."/>
            <person name="Rodrigues R."/>
            <person name="Pereira I.A."/>
            <person name="Rodrigues-Pousada C."/>
        </authorList>
    </citation>
    <scope>NUCLEOTIDE SEQUENCE [LARGE SCALE GENOMIC DNA]</scope>
    <source>
        <strain evidence="11">ATCC 19364 / DSM 1382 / NCIMB 9332 / VKM B-1759</strain>
    </source>
</reference>
<dbReference type="Pfam" id="PF00512">
    <property type="entry name" value="HisKA"/>
    <property type="match status" value="1"/>
</dbReference>
<dbReference type="SMART" id="SM00387">
    <property type="entry name" value="HATPase_c"/>
    <property type="match status" value="1"/>
</dbReference>
<dbReference type="EC" id="2.7.13.3" evidence="2"/>
<evidence type="ECO:0000256" key="4">
    <source>
        <dbReference type="ARBA" id="ARBA00022679"/>
    </source>
</evidence>
<dbReference type="AlphaFoldDB" id="T2GBX5"/>
<reference evidence="11" key="2">
    <citation type="submission" date="2013-07" db="EMBL/GenBank/DDBJ databases">
        <authorList>
            <person name="Morais-Silva F.O."/>
            <person name="Rezende A.M."/>
            <person name="Pimentel C."/>
            <person name="Resende D.M."/>
            <person name="Santos C.I."/>
            <person name="Clemente C."/>
            <person name="de Oliveira L.M."/>
            <person name="da Silva S.M."/>
            <person name="Costa D.A."/>
            <person name="Varela-Raposo A."/>
            <person name="Horacio E.C.A."/>
            <person name="Matos M."/>
            <person name="Flores O."/>
            <person name="Ruiz J.C."/>
            <person name="Rodrigues-Pousada C."/>
        </authorList>
    </citation>
    <scope>NUCLEOTIDE SEQUENCE [LARGE SCALE GENOMIC DNA]</scope>
    <source>
        <strain evidence="11">ATCC 19364 / DSM 1382 / NCIMB 9332 / VKM B-1759</strain>
    </source>
</reference>
<dbReference type="SUPFAM" id="SSF47384">
    <property type="entry name" value="Homodimeric domain of signal transducing histidine kinase"/>
    <property type="match status" value="1"/>
</dbReference>
<dbReference type="HOGENOM" id="CLU_000445_89_3_7"/>
<dbReference type="PRINTS" id="PR00344">
    <property type="entry name" value="BCTRLSENSOR"/>
</dbReference>
<dbReference type="InterPro" id="IPR050736">
    <property type="entry name" value="Sensor_HK_Regulatory"/>
</dbReference>
<dbReference type="SMART" id="SM00388">
    <property type="entry name" value="HisKA"/>
    <property type="match status" value="1"/>
</dbReference>
<feature type="compositionally biased region" description="Polar residues" evidence="8">
    <location>
        <begin position="24"/>
        <end position="33"/>
    </location>
</feature>
<dbReference type="InterPro" id="IPR004358">
    <property type="entry name" value="Sig_transdc_His_kin-like_C"/>
</dbReference>
<proteinExistence type="predicted"/>
<dbReference type="eggNOG" id="COG2205">
    <property type="taxonomic scope" value="Bacteria"/>
</dbReference>
<keyword evidence="11" id="KW-1185">Reference proteome</keyword>
<evidence type="ECO:0000256" key="8">
    <source>
        <dbReference type="SAM" id="MobiDB-lite"/>
    </source>
</evidence>
<dbReference type="Proteomes" id="UP000016587">
    <property type="component" value="Chromosome"/>
</dbReference>
<evidence type="ECO:0000256" key="3">
    <source>
        <dbReference type="ARBA" id="ARBA00022553"/>
    </source>
</evidence>
<keyword evidence="7" id="KW-0175">Coiled coil</keyword>
<dbReference type="CDD" id="cd00082">
    <property type="entry name" value="HisKA"/>
    <property type="match status" value="1"/>
</dbReference>
<keyword evidence="3" id="KW-0597">Phosphoprotein</keyword>